<evidence type="ECO:0000313" key="5">
    <source>
        <dbReference type="EMBL" id="TWD83928.1"/>
    </source>
</evidence>
<name>A0A561BYL3_9ACTN</name>
<dbReference type="CDD" id="cd00090">
    <property type="entry name" value="HTH_ARSR"/>
    <property type="match status" value="1"/>
</dbReference>
<evidence type="ECO:0000256" key="2">
    <source>
        <dbReference type="ARBA" id="ARBA00023125"/>
    </source>
</evidence>
<comment type="caution">
    <text evidence="5">The sequence shown here is derived from an EMBL/GenBank/DDBJ whole genome shotgun (WGS) entry which is preliminary data.</text>
</comment>
<accession>A0A561BYL3</accession>
<sequence>MGRMEQPFFADCRARVAVELISGTWPMVVIWALADGPARPGELRRRIGGISQKVLTTTLRRLEANGVVERQRYAEAPPRVEYSLTPAGRDLLTPIRALGDWADAHADTVLTAQDTAG</sequence>
<evidence type="ECO:0000256" key="1">
    <source>
        <dbReference type="ARBA" id="ARBA00023015"/>
    </source>
</evidence>
<dbReference type="SUPFAM" id="SSF46785">
    <property type="entry name" value="Winged helix' DNA-binding domain"/>
    <property type="match status" value="1"/>
</dbReference>
<protein>
    <submittedName>
        <fullName evidence="5">HxlR family transcriptional regulator</fullName>
    </submittedName>
</protein>
<dbReference type="Proteomes" id="UP000318380">
    <property type="component" value="Unassembled WGS sequence"/>
</dbReference>
<reference evidence="5 6" key="1">
    <citation type="submission" date="2019-06" db="EMBL/GenBank/DDBJ databases">
        <title>Sequencing the genomes of 1000 actinobacteria strains.</title>
        <authorList>
            <person name="Klenk H.-P."/>
        </authorList>
    </citation>
    <scope>NUCLEOTIDE SEQUENCE [LARGE SCALE GENOMIC DNA]</scope>
    <source>
        <strain evidence="5 6">DSM 24683</strain>
    </source>
</reference>
<evidence type="ECO:0000259" key="4">
    <source>
        <dbReference type="PROSITE" id="PS51118"/>
    </source>
</evidence>
<dbReference type="PROSITE" id="PS51118">
    <property type="entry name" value="HTH_HXLR"/>
    <property type="match status" value="1"/>
</dbReference>
<dbReference type="PANTHER" id="PTHR33204:SF18">
    <property type="entry name" value="TRANSCRIPTIONAL REGULATORY PROTEIN"/>
    <property type="match status" value="1"/>
</dbReference>
<dbReference type="Gene3D" id="1.10.10.10">
    <property type="entry name" value="Winged helix-like DNA-binding domain superfamily/Winged helix DNA-binding domain"/>
    <property type="match status" value="1"/>
</dbReference>
<keyword evidence="3" id="KW-0804">Transcription</keyword>
<dbReference type="PANTHER" id="PTHR33204">
    <property type="entry name" value="TRANSCRIPTIONAL REGULATOR, MARR FAMILY"/>
    <property type="match status" value="1"/>
</dbReference>
<dbReference type="InterPro" id="IPR036390">
    <property type="entry name" value="WH_DNA-bd_sf"/>
</dbReference>
<dbReference type="AlphaFoldDB" id="A0A561BYL3"/>
<dbReference type="InterPro" id="IPR036388">
    <property type="entry name" value="WH-like_DNA-bd_sf"/>
</dbReference>
<feature type="domain" description="HTH hxlR-type" evidence="4">
    <location>
        <begin position="12"/>
        <end position="110"/>
    </location>
</feature>
<dbReference type="EMBL" id="VIVK01000001">
    <property type="protein sequence ID" value="TWD83928.1"/>
    <property type="molecule type" value="Genomic_DNA"/>
</dbReference>
<dbReference type="Pfam" id="PF01638">
    <property type="entry name" value="HxlR"/>
    <property type="match status" value="1"/>
</dbReference>
<dbReference type="InterPro" id="IPR011991">
    <property type="entry name" value="ArsR-like_HTH"/>
</dbReference>
<proteinExistence type="predicted"/>
<keyword evidence="2" id="KW-0238">DNA-binding</keyword>
<organism evidence="5 6">
    <name type="scientific">Kribbella amoyensis</name>
    <dbReference type="NCBI Taxonomy" id="996641"/>
    <lineage>
        <taxon>Bacteria</taxon>
        <taxon>Bacillati</taxon>
        <taxon>Actinomycetota</taxon>
        <taxon>Actinomycetes</taxon>
        <taxon>Propionibacteriales</taxon>
        <taxon>Kribbellaceae</taxon>
        <taxon>Kribbella</taxon>
    </lineage>
</organism>
<keyword evidence="1" id="KW-0805">Transcription regulation</keyword>
<evidence type="ECO:0000256" key="3">
    <source>
        <dbReference type="ARBA" id="ARBA00023163"/>
    </source>
</evidence>
<evidence type="ECO:0000313" key="6">
    <source>
        <dbReference type="Proteomes" id="UP000318380"/>
    </source>
</evidence>
<dbReference type="GO" id="GO:0003677">
    <property type="term" value="F:DNA binding"/>
    <property type="evidence" value="ECO:0007669"/>
    <property type="project" value="UniProtKB-KW"/>
</dbReference>
<dbReference type="InterPro" id="IPR002577">
    <property type="entry name" value="HTH_HxlR"/>
</dbReference>
<keyword evidence="6" id="KW-1185">Reference proteome</keyword>
<gene>
    <name evidence="5" type="ORF">FB561_5099</name>
</gene>